<dbReference type="InterPro" id="IPR022290">
    <property type="entry name" value="LLM_Atu2307-like"/>
</dbReference>
<reference evidence="4 5" key="1">
    <citation type="submission" date="2019-05" db="EMBL/GenBank/DDBJ databases">
        <authorList>
            <person name="Qu J.-H."/>
        </authorList>
    </citation>
    <scope>NUCLEOTIDE SEQUENCE [LARGE SCALE GENOMIC DNA]</scope>
    <source>
        <strain evidence="4 5">T17</strain>
    </source>
</reference>
<dbReference type="SUPFAM" id="SSF51679">
    <property type="entry name" value="Bacterial luciferase-like"/>
    <property type="match status" value="1"/>
</dbReference>
<keyword evidence="1" id="KW-0560">Oxidoreductase</keyword>
<evidence type="ECO:0000256" key="2">
    <source>
        <dbReference type="ARBA" id="ARBA00023033"/>
    </source>
</evidence>
<sequence length="344" mass="37806">MELGISMFGDLGFDAATKSFQSSQQRLQDMLEEIKLADEVGLDVFGIGEHHRPDFAVSSPEIILAAAASVTRRIKLTSSVTVLSSNDPVRVYQNFSTVDLLSNGRAEITVGRGSFIESFPLFGYDLNDYNGLFSEKLDLLKQINETETISWKGKYRAALDKQEVLPRPASGKLDIWIAVGGTPASVVRAAKLGFPLIIAIIGGRPSQFQPFFELYKTEYLNAGHDPAKMQLATHSHGLVGEDSRALADKYFPNYASQMDRVGRSRGWAPYTRGQFEGGRSSDGALFVGDPSEVTEKILQNQEMFGLTRFLLHCDVGAPTHADLMKSIELFGDKVAPAVRKALHK</sequence>
<protein>
    <submittedName>
        <fullName evidence="4">LLM class flavin-dependent oxidoreductase</fullName>
    </submittedName>
</protein>
<dbReference type="NCBIfam" id="TIGR03858">
    <property type="entry name" value="LLM_2I7G"/>
    <property type="match status" value="1"/>
</dbReference>
<organism evidence="4 5">
    <name type="scientific">Dyadobacter luticola</name>
    <dbReference type="NCBI Taxonomy" id="1979387"/>
    <lineage>
        <taxon>Bacteria</taxon>
        <taxon>Pseudomonadati</taxon>
        <taxon>Bacteroidota</taxon>
        <taxon>Cytophagia</taxon>
        <taxon>Cytophagales</taxon>
        <taxon>Spirosomataceae</taxon>
        <taxon>Dyadobacter</taxon>
    </lineage>
</organism>
<dbReference type="PANTHER" id="PTHR30137:SF8">
    <property type="entry name" value="BLR5498 PROTEIN"/>
    <property type="match status" value="1"/>
</dbReference>
<evidence type="ECO:0000313" key="5">
    <source>
        <dbReference type="Proteomes" id="UP000306402"/>
    </source>
</evidence>
<dbReference type="Proteomes" id="UP000306402">
    <property type="component" value="Unassembled WGS sequence"/>
</dbReference>
<evidence type="ECO:0000256" key="1">
    <source>
        <dbReference type="ARBA" id="ARBA00023002"/>
    </source>
</evidence>
<dbReference type="PANTHER" id="PTHR30137">
    <property type="entry name" value="LUCIFERASE-LIKE MONOOXYGENASE"/>
    <property type="match status" value="1"/>
</dbReference>
<evidence type="ECO:0000259" key="3">
    <source>
        <dbReference type="Pfam" id="PF00296"/>
    </source>
</evidence>
<dbReference type="EMBL" id="VCEJ01000002">
    <property type="protein sequence ID" value="TLV03848.1"/>
    <property type="molecule type" value="Genomic_DNA"/>
</dbReference>
<dbReference type="InterPro" id="IPR036661">
    <property type="entry name" value="Luciferase-like_sf"/>
</dbReference>
<evidence type="ECO:0000313" key="4">
    <source>
        <dbReference type="EMBL" id="TLV03848.1"/>
    </source>
</evidence>
<accession>A0A5R9L5X8</accession>
<dbReference type="GO" id="GO:0005829">
    <property type="term" value="C:cytosol"/>
    <property type="evidence" value="ECO:0007669"/>
    <property type="project" value="TreeGrafter"/>
</dbReference>
<dbReference type="OrthoDB" id="9776438at2"/>
<dbReference type="Pfam" id="PF00296">
    <property type="entry name" value="Bac_luciferase"/>
    <property type="match status" value="1"/>
</dbReference>
<dbReference type="AlphaFoldDB" id="A0A5R9L5X8"/>
<proteinExistence type="predicted"/>
<dbReference type="InterPro" id="IPR050766">
    <property type="entry name" value="Bact_Lucif_Oxidored"/>
</dbReference>
<name>A0A5R9L5X8_9BACT</name>
<keyword evidence="5" id="KW-1185">Reference proteome</keyword>
<comment type="caution">
    <text evidence="4">The sequence shown here is derived from an EMBL/GenBank/DDBJ whole genome shotgun (WGS) entry which is preliminary data.</text>
</comment>
<keyword evidence="2" id="KW-0503">Monooxygenase</keyword>
<dbReference type="InterPro" id="IPR011251">
    <property type="entry name" value="Luciferase-like_dom"/>
</dbReference>
<dbReference type="GO" id="GO:0004497">
    <property type="term" value="F:monooxygenase activity"/>
    <property type="evidence" value="ECO:0007669"/>
    <property type="project" value="UniProtKB-KW"/>
</dbReference>
<dbReference type="RefSeq" id="WP_138365057.1">
    <property type="nucleotide sequence ID" value="NZ_VCEJ01000002.1"/>
</dbReference>
<dbReference type="Gene3D" id="3.20.20.30">
    <property type="entry name" value="Luciferase-like domain"/>
    <property type="match status" value="1"/>
</dbReference>
<feature type="domain" description="Luciferase-like" evidence="3">
    <location>
        <begin position="14"/>
        <end position="303"/>
    </location>
</feature>
<dbReference type="GO" id="GO:0016705">
    <property type="term" value="F:oxidoreductase activity, acting on paired donors, with incorporation or reduction of molecular oxygen"/>
    <property type="evidence" value="ECO:0007669"/>
    <property type="project" value="InterPro"/>
</dbReference>
<gene>
    <name evidence="4" type="ORF">FEN17_09710</name>
</gene>